<sequence length="372" mass="43111">MMMKSALSGPFLLLLLLLLLLSSTVSGLGSVVSKYYNYIQTHLTWQQAQSYCRDSTYYIDLAIIYRQSDEDLMYMKTYSAWTGLHKEPSNRWIWSNEEIFSWNHWAQNEPNNGGRCAIVYSSNQRFYDRNCGDFLFFFCHKKYGPSSLRYTFIPQSKSWLEAQQYCREVFHDLATFRTDSDLNLGVVEQDFPVWTGLHRDGGTWRWSTGLSEYRNWASSEPGNNGDCVSISSSDKEMATQNCTARFPFVCFRDNLVLVKENKTWREALEHCRALSSPYSSNLRYELLSVQPGEDHEYVLNRVMEADTEEVWAGLRFLAGHWLWVNGASMLYSDLPLCPLFTQHCGVLSKNNTGSVEITDCSEKRNFLCYSTY</sequence>
<dbReference type="InterPro" id="IPR016186">
    <property type="entry name" value="C-type_lectin-like/link_sf"/>
</dbReference>
<proteinExistence type="predicted"/>
<feature type="domain" description="C-type lectin" evidence="2">
    <location>
        <begin position="150"/>
        <end position="251"/>
    </location>
</feature>
<feature type="domain" description="C-type lectin" evidence="2">
    <location>
        <begin position="36"/>
        <end position="140"/>
    </location>
</feature>
<dbReference type="GeneID" id="115004694"/>
<accession>A0A6J2PAL0</accession>
<keyword evidence="3" id="KW-1185">Reference proteome</keyword>
<dbReference type="CDD" id="cd00037">
    <property type="entry name" value="CLECT"/>
    <property type="match status" value="1"/>
</dbReference>
<dbReference type="InParanoid" id="A0A6J2PAL0"/>
<dbReference type="RefSeq" id="XP_029282237.1">
    <property type="nucleotide sequence ID" value="XM_029426377.1"/>
</dbReference>
<evidence type="ECO:0000313" key="4">
    <source>
        <dbReference type="RefSeq" id="XP_029282237.1"/>
    </source>
</evidence>
<feature type="signal peptide" evidence="1">
    <location>
        <begin position="1"/>
        <end position="27"/>
    </location>
</feature>
<evidence type="ECO:0000313" key="3">
    <source>
        <dbReference type="Proteomes" id="UP000504630"/>
    </source>
</evidence>
<gene>
    <name evidence="4" type="primary">LOC115004694</name>
</gene>
<keyword evidence="1" id="KW-0732">Signal</keyword>
<name>A0A6J2PAL0_COTGO</name>
<dbReference type="Pfam" id="PF00059">
    <property type="entry name" value="Lectin_C"/>
    <property type="match status" value="3"/>
</dbReference>
<reference evidence="4" key="1">
    <citation type="submission" date="2025-08" db="UniProtKB">
        <authorList>
            <consortium name="RefSeq"/>
        </authorList>
    </citation>
    <scope>IDENTIFICATION</scope>
</reference>
<protein>
    <submittedName>
        <fullName evidence="4">Macrophage mannose receptor 1-like</fullName>
    </submittedName>
</protein>
<dbReference type="AlphaFoldDB" id="A0A6J2PAL0"/>
<dbReference type="InterPro" id="IPR016187">
    <property type="entry name" value="CTDL_fold"/>
</dbReference>
<evidence type="ECO:0000256" key="1">
    <source>
        <dbReference type="SAM" id="SignalP"/>
    </source>
</evidence>
<feature type="domain" description="C-type lectin" evidence="2">
    <location>
        <begin position="246"/>
        <end position="369"/>
    </location>
</feature>
<dbReference type="PANTHER" id="PTHR45784">
    <property type="entry name" value="C-TYPE LECTIN DOMAIN FAMILY 20 MEMBER A-RELATED"/>
    <property type="match status" value="1"/>
</dbReference>
<dbReference type="PROSITE" id="PS50041">
    <property type="entry name" value="C_TYPE_LECTIN_2"/>
    <property type="match status" value="3"/>
</dbReference>
<feature type="chain" id="PRO_5026903593" evidence="1">
    <location>
        <begin position="28"/>
        <end position="372"/>
    </location>
</feature>
<dbReference type="Proteomes" id="UP000504630">
    <property type="component" value="Chromosome 3"/>
</dbReference>
<organism evidence="3 4">
    <name type="scientific">Cottoperca gobio</name>
    <name type="common">Frogmouth</name>
    <name type="synonym">Aphritis gobio</name>
    <dbReference type="NCBI Taxonomy" id="56716"/>
    <lineage>
        <taxon>Eukaryota</taxon>
        <taxon>Metazoa</taxon>
        <taxon>Chordata</taxon>
        <taxon>Craniata</taxon>
        <taxon>Vertebrata</taxon>
        <taxon>Euteleostomi</taxon>
        <taxon>Actinopterygii</taxon>
        <taxon>Neopterygii</taxon>
        <taxon>Teleostei</taxon>
        <taxon>Neoteleostei</taxon>
        <taxon>Acanthomorphata</taxon>
        <taxon>Eupercaria</taxon>
        <taxon>Perciformes</taxon>
        <taxon>Notothenioidei</taxon>
        <taxon>Bovichtidae</taxon>
        <taxon>Cottoperca</taxon>
    </lineage>
</organism>
<dbReference type="OrthoDB" id="8916154at2759"/>
<dbReference type="InterPro" id="IPR001304">
    <property type="entry name" value="C-type_lectin-like"/>
</dbReference>
<dbReference type="Gene3D" id="3.10.100.10">
    <property type="entry name" value="Mannose-Binding Protein A, subunit A"/>
    <property type="match status" value="3"/>
</dbReference>
<dbReference type="SUPFAM" id="SSF56436">
    <property type="entry name" value="C-type lectin-like"/>
    <property type="match status" value="3"/>
</dbReference>
<evidence type="ECO:0000259" key="2">
    <source>
        <dbReference type="PROSITE" id="PS50041"/>
    </source>
</evidence>
<dbReference type="PANTHER" id="PTHR45784:SF3">
    <property type="entry name" value="C-TYPE LECTIN DOMAIN FAMILY 4 MEMBER K-LIKE-RELATED"/>
    <property type="match status" value="1"/>
</dbReference>
<dbReference type="KEGG" id="cgob:115004694"/>
<dbReference type="SMART" id="SM00034">
    <property type="entry name" value="CLECT"/>
    <property type="match status" value="3"/>
</dbReference>